<evidence type="ECO:0000313" key="2">
    <source>
        <dbReference type="EMBL" id="KAK1126670.1"/>
    </source>
</evidence>
<evidence type="ECO:0000313" key="3">
    <source>
        <dbReference type="Proteomes" id="UP001177670"/>
    </source>
</evidence>
<name>A0AA40FX47_9HYME</name>
<protein>
    <submittedName>
        <fullName evidence="2">Uncharacterized protein</fullName>
    </submittedName>
</protein>
<evidence type="ECO:0000256" key="1">
    <source>
        <dbReference type="SAM" id="MobiDB-lite"/>
    </source>
</evidence>
<gene>
    <name evidence="2" type="ORF">K0M31_004296</name>
</gene>
<keyword evidence="3" id="KW-1185">Reference proteome</keyword>
<reference evidence="2" key="1">
    <citation type="submission" date="2021-10" db="EMBL/GenBank/DDBJ databases">
        <title>Melipona bicolor Genome sequencing and assembly.</title>
        <authorList>
            <person name="Araujo N.S."/>
            <person name="Arias M.C."/>
        </authorList>
    </citation>
    <scope>NUCLEOTIDE SEQUENCE</scope>
    <source>
        <strain evidence="2">USP_2M_L1-L4_2017</strain>
        <tissue evidence="2">Whole body</tissue>
    </source>
</reference>
<proteinExistence type="predicted"/>
<feature type="compositionally biased region" description="Pro residues" evidence="1">
    <location>
        <begin position="84"/>
        <end position="94"/>
    </location>
</feature>
<comment type="caution">
    <text evidence="2">The sequence shown here is derived from an EMBL/GenBank/DDBJ whole genome shotgun (WGS) entry which is preliminary data.</text>
</comment>
<dbReference type="EMBL" id="JAHYIQ010000013">
    <property type="protein sequence ID" value="KAK1126670.1"/>
    <property type="molecule type" value="Genomic_DNA"/>
</dbReference>
<dbReference type="Proteomes" id="UP001177670">
    <property type="component" value="Unassembled WGS sequence"/>
</dbReference>
<dbReference type="AlphaFoldDB" id="A0AA40FX47"/>
<sequence>MHEARVRPERPSLAGTLCLRFSRCSEGLKVLTGGPLGTARYQGPRRRTGCMAIRAGWHRLSNKLTSSHDTPTKVHPLHHLFPSPYLPTPPPDNI</sequence>
<accession>A0AA40FX47</accession>
<feature type="region of interest" description="Disordered" evidence="1">
    <location>
        <begin position="64"/>
        <end position="94"/>
    </location>
</feature>
<organism evidence="2 3">
    <name type="scientific">Melipona bicolor</name>
    <dbReference type="NCBI Taxonomy" id="60889"/>
    <lineage>
        <taxon>Eukaryota</taxon>
        <taxon>Metazoa</taxon>
        <taxon>Ecdysozoa</taxon>
        <taxon>Arthropoda</taxon>
        <taxon>Hexapoda</taxon>
        <taxon>Insecta</taxon>
        <taxon>Pterygota</taxon>
        <taxon>Neoptera</taxon>
        <taxon>Endopterygota</taxon>
        <taxon>Hymenoptera</taxon>
        <taxon>Apocrita</taxon>
        <taxon>Aculeata</taxon>
        <taxon>Apoidea</taxon>
        <taxon>Anthophila</taxon>
        <taxon>Apidae</taxon>
        <taxon>Melipona</taxon>
    </lineage>
</organism>